<protein>
    <recommendedName>
        <fullName evidence="3">Methyl-accepting transducer domain-containing protein</fullName>
    </recommendedName>
</protein>
<dbReference type="RefSeq" id="WP_161901042.1">
    <property type="nucleotide sequence ID" value="NZ_MAEL01000010.1"/>
</dbReference>
<dbReference type="InterPro" id="IPR039379">
    <property type="entry name" value="Protoglobin_sensor_dom"/>
</dbReference>
<organism evidence="4 5">
    <name type="scientific">Candidatus Enterococcus willemsii</name>
    <dbReference type="NCBI Taxonomy" id="1857215"/>
    <lineage>
        <taxon>Bacteria</taxon>
        <taxon>Bacillati</taxon>
        <taxon>Bacillota</taxon>
        <taxon>Bacilli</taxon>
        <taxon>Lactobacillales</taxon>
        <taxon>Enterococcaceae</taxon>
        <taxon>Enterococcus</taxon>
    </lineage>
</organism>
<dbReference type="InterPro" id="IPR004089">
    <property type="entry name" value="MCPsignal_dom"/>
</dbReference>
<dbReference type="Gene3D" id="1.10.490.10">
    <property type="entry name" value="Globins"/>
    <property type="match status" value="1"/>
</dbReference>
<gene>
    <name evidence="4" type="ORF">BAU17_00295</name>
</gene>
<dbReference type="PANTHER" id="PTHR32089">
    <property type="entry name" value="METHYL-ACCEPTING CHEMOTAXIS PROTEIN MCPB"/>
    <property type="match status" value="1"/>
</dbReference>
<sequence length="429" mass="48032">MFLRKKEEKEKLALNKIDVTMEVGQYSNVSKQLHMLEMSEKDLKLLKAFQIHVSDNIEAIVDYFYQSIGMESSLMKIIDDHSSVARLKKTLTKHIEEMFSGQIDKQYFLARQRIAQVHVRIGLPTKYYIGAFQSLFLKMLEIVEKEVAHPQDQFDTLRAISKILNFEQQIVLEEFEKVIDQANTKNEQQKQYVSQQIVEATETLVSVSDQTTAAVNQLHNQSAEVVTYAEEALQISDKAKDRANDGNVQIKESLQQMEQIIQSVNDISQDVSKLASISKEMESIIAMVTSIANQTNLLSLNAAIEAARAGEVGKGFSVVAGEVQNLSEQTKQSTKNITGLLKNSNTQTEKVLQSMKRIQQAVAAGEQSLSTTANRFVQILEAMEQQQQKNSLVGEEVHIIGQTINQLGMTFEAVTTSVDSLALAAKELV</sequence>
<dbReference type="SUPFAM" id="SSF58104">
    <property type="entry name" value="Methyl-accepting chemotaxis protein (MCP) signaling domain"/>
    <property type="match status" value="1"/>
</dbReference>
<name>A0ABQ6Z2A1_9ENTE</name>
<dbReference type="PROSITE" id="PS50111">
    <property type="entry name" value="CHEMOTAXIS_TRANSDUC_2"/>
    <property type="match status" value="1"/>
</dbReference>
<dbReference type="Pfam" id="PF00015">
    <property type="entry name" value="MCPsignal"/>
    <property type="match status" value="1"/>
</dbReference>
<evidence type="ECO:0000256" key="2">
    <source>
        <dbReference type="PROSITE-ProRule" id="PRU00284"/>
    </source>
</evidence>
<evidence type="ECO:0000259" key="3">
    <source>
        <dbReference type="PROSITE" id="PS50111"/>
    </source>
</evidence>
<accession>A0ABQ6Z2A1</accession>
<feature type="domain" description="Methyl-accepting transducer" evidence="3">
    <location>
        <begin position="194"/>
        <end position="422"/>
    </location>
</feature>
<reference evidence="4 5" key="1">
    <citation type="submission" date="2016-06" db="EMBL/GenBank/DDBJ databases">
        <title>Four novel species of enterococci isolated from chicken manure.</title>
        <authorList>
            <person name="Van Tyne D."/>
        </authorList>
    </citation>
    <scope>NUCLEOTIDE SEQUENCE [LARGE SCALE GENOMIC DNA]</scope>
    <source>
        <strain evidence="4 5">CU12B</strain>
    </source>
</reference>
<dbReference type="Proteomes" id="UP000782705">
    <property type="component" value="Unassembled WGS sequence"/>
</dbReference>
<keyword evidence="1 2" id="KW-0807">Transducer</keyword>
<keyword evidence="5" id="KW-1185">Reference proteome</keyword>
<proteinExistence type="predicted"/>
<dbReference type="InterPro" id="IPR044398">
    <property type="entry name" value="Globin-sensor_dom"/>
</dbReference>
<dbReference type="InterPro" id="IPR012292">
    <property type="entry name" value="Globin/Proto"/>
</dbReference>
<dbReference type="Pfam" id="PF11563">
    <property type="entry name" value="Protoglobin"/>
    <property type="match status" value="1"/>
</dbReference>
<dbReference type="CDD" id="cd01068">
    <property type="entry name" value="globin_sensor"/>
    <property type="match status" value="1"/>
</dbReference>
<evidence type="ECO:0000313" key="5">
    <source>
        <dbReference type="Proteomes" id="UP000782705"/>
    </source>
</evidence>
<dbReference type="PANTHER" id="PTHR32089:SF118">
    <property type="entry name" value="HEME-BASED AEROTACTIC TRANSDUCER HEMAT"/>
    <property type="match status" value="1"/>
</dbReference>
<dbReference type="InterPro" id="IPR009050">
    <property type="entry name" value="Globin-like_sf"/>
</dbReference>
<evidence type="ECO:0000256" key="1">
    <source>
        <dbReference type="ARBA" id="ARBA00023224"/>
    </source>
</evidence>
<dbReference type="SMART" id="SM00283">
    <property type="entry name" value="MA"/>
    <property type="match status" value="1"/>
</dbReference>
<evidence type="ECO:0000313" key="4">
    <source>
        <dbReference type="EMBL" id="KAF1305724.1"/>
    </source>
</evidence>
<dbReference type="SUPFAM" id="SSF46458">
    <property type="entry name" value="Globin-like"/>
    <property type="match status" value="1"/>
</dbReference>
<comment type="caution">
    <text evidence="4">The sequence shown here is derived from an EMBL/GenBank/DDBJ whole genome shotgun (WGS) entry which is preliminary data.</text>
</comment>
<dbReference type="Gene3D" id="1.10.287.950">
    <property type="entry name" value="Methyl-accepting chemotaxis protein"/>
    <property type="match status" value="1"/>
</dbReference>
<dbReference type="EMBL" id="MAEL01000010">
    <property type="protein sequence ID" value="KAF1305724.1"/>
    <property type="molecule type" value="Genomic_DNA"/>
</dbReference>